<dbReference type="AlphaFoldDB" id="A0AAV4NB20"/>
<evidence type="ECO:0000313" key="2">
    <source>
        <dbReference type="EMBL" id="GIX82012.1"/>
    </source>
</evidence>
<name>A0AAV4NB20_CAEEX</name>
<dbReference type="Pfam" id="PF00248">
    <property type="entry name" value="Aldo_ket_red"/>
    <property type="match status" value="1"/>
</dbReference>
<dbReference type="InterPro" id="IPR036812">
    <property type="entry name" value="NAD(P)_OxRdtase_dom_sf"/>
</dbReference>
<dbReference type="Proteomes" id="UP001054945">
    <property type="component" value="Unassembled WGS sequence"/>
</dbReference>
<evidence type="ECO:0000259" key="1">
    <source>
        <dbReference type="Pfam" id="PF00248"/>
    </source>
</evidence>
<sequence>QAEEIVQAAYDHGINIFDTADAYAGGRSELLLGKSSKIAVGSVPATLWQREAGVGQQVKFIMHVYLHNVFSCDH</sequence>
<evidence type="ECO:0000313" key="3">
    <source>
        <dbReference type="Proteomes" id="UP001054945"/>
    </source>
</evidence>
<protein>
    <recommendedName>
        <fullName evidence="1">NADP-dependent oxidoreductase domain-containing protein</fullName>
    </recommendedName>
</protein>
<dbReference type="SUPFAM" id="SSF51430">
    <property type="entry name" value="NAD(P)-linked oxidoreductase"/>
    <property type="match status" value="1"/>
</dbReference>
<dbReference type="Gene3D" id="3.20.20.100">
    <property type="entry name" value="NADP-dependent oxidoreductase domain"/>
    <property type="match status" value="1"/>
</dbReference>
<feature type="domain" description="NADP-dependent oxidoreductase" evidence="1">
    <location>
        <begin position="1"/>
        <end position="35"/>
    </location>
</feature>
<feature type="non-terminal residue" evidence="2">
    <location>
        <position position="1"/>
    </location>
</feature>
<dbReference type="EMBL" id="BPLR01020733">
    <property type="protein sequence ID" value="GIX82012.1"/>
    <property type="molecule type" value="Genomic_DNA"/>
</dbReference>
<reference evidence="2 3" key="1">
    <citation type="submission" date="2021-06" db="EMBL/GenBank/DDBJ databases">
        <title>Caerostris extrusa draft genome.</title>
        <authorList>
            <person name="Kono N."/>
            <person name="Arakawa K."/>
        </authorList>
    </citation>
    <scope>NUCLEOTIDE SEQUENCE [LARGE SCALE GENOMIC DNA]</scope>
</reference>
<gene>
    <name evidence="2" type="ORF">CEXT_398681</name>
</gene>
<proteinExistence type="predicted"/>
<accession>A0AAV4NB20</accession>
<keyword evidence="3" id="KW-1185">Reference proteome</keyword>
<comment type="caution">
    <text evidence="2">The sequence shown here is derived from an EMBL/GenBank/DDBJ whole genome shotgun (WGS) entry which is preliminary data.</text>
</comment>
<dbReference type="InterPro" id="IPR023210">
    <property type="entry name" value="NADP_OxRdtase_dom"/>
</dbReference>
<organism evidence="2 3">
    <name type="scientific">Caerostris extrusa</name>
    <name type="common">Bark spider</name>
    <name type="synonym">Caerostris bankana</name>
    <dbReference type="NCBI Taxonomy" id="172846"/>
    <lineage>
        <taxon>Eukaryota</taxon>
        <taxon>Metazoa</taxon>
        <taxon>Ecdysozoa</taxon>
        <taxon>Arthropoda</taxon>
        <taxon>Chelicerata</taxon>
        <taxon>Arachnida</taxon>
        <taxon>Araneae</taxon>
        <taxon>Araneomorphae</taxon>
        <taxon>Entelegynae</taxon>
        <taxon>Araneoidea</taxon>
        <taxon>Araneidae</taxon>
        <taxon>Caerostris</taxon>
    </lineage>
</organism>